<dbReference type="AlphaFoldDB" id="A0A1M5BQ97"/>
<dbReference type="InterPro" id="IPR002489">
    <property type="entry name" value="Glu_synth_asu_C"/>
</dbReference>
<dbReference type="PANTHER" id="PTHR39673">
    <property type="entry name" value="TUNGSTEN FORMYLMETHANOFURAN DEHYDROGENASE, SUBUNIT C (FWDC)"/>
    <property type="match status" value="1"/>
</dbReference>
<dbReference type="RefSeq" id="WP_073166374.1">
    <property type="nucleotide sequence ID" value="NZ_FQUW01000030.1"/>
</dbReference>
<keyword evidence="3" id="KW-1185">Reference proteome</keyword>
<dbReference type="Gene3D" id="2.160.20.60">
    <property type="entry name" value="Glutamate synthase, alpha subunit, C-terminal domain"/>
    <property type="match status" value="1"/>
</dbReference>
<dbReference type="OrthoDB" id="9803192at2"/>
<name>A0A1M5BQ97_9FIRM</name>
<accession>A0A1M5BQ97</accession>
<dbReference type="InterPro" id="IPR035710">
    <property type="entry name" value="Archaeal_gltB"/>
</dbReference>
<dbReference type="PIRSF" id="PIRSF006519">
    <property type="entry name" value="GOGAT_dom3"/>
    <property type="match status" value="1"/>
</dbReference>
<dbReference type="SUPFAM" id="SSF69336">
    <property type="entry name" value="Alpha subunit of glutamate synthase, C-terminal domain"/>
    <property type="match status" value="1"/>
</dbReference>
<evidence type="ECO:0000313" key="2">
    <source>
        <dbReference type="EMBL" id="SHF44422.1"/>
    </source>
</evidence>
<dbReference type="Proteomes" id="UP000184196">
    <property type="component" value="Unassembled WGS sequence"/>
</dbReference>
<gene>
    <name evidence="2" type="ORF">SAMN02745218_02271</name>
</gene>
<evidence type="ECO:0000259" key="1">
    <source>
        <dbReference type="Pfam" id="PF01493"/>
    </source>
</evidence>
<reference evidence="3" key="1">
    <citation type="submission" date="2016-11" db="EMBL/GenBank/DDBJ databases">
        <authorList>
            <person name="Varghese N."/>
            <person name="Submissions S."/>
        </authorList>
    </citation>
    <scope>NUCLEOTIDE SEQUENCE [LARGE SCALE GENOMIC DNA]</scope>
    <source>
        <strain evidence="3">DSM 11792</strain>
    </source>
</reference>
<organism evidence="2 3">
    <name type="scientific">Desulfofundulus australicus DSM 11792</name>
    <dbReference type="NCBI Taxonomy" id="1121425"/>
    <lineage>
        <taxon>Bacteria</taxon>
        <taxon>Bacillati</taxon>
        <taxon>Bacillota</taxon>
        <taxon>Clostridia</taxon>
        <taxon>Eubacteriales</taxon>
        <taxon>Peptococcaceae</taxon>
        <taxon>Desulfofundulus</taxon>
    </lineage>
</organism>
<dbReference type="EMBL" id="FQUW01000030">
    <property type="protein sequence ID" value="SHF44422.1"/>
    <property type="molecule type" value="Genomic_DNA"/>
</dbReference>
<sequence length="283" mass="31371">MAVSCARYGLREMFLGGVRSLEELRSRLSIEGQEAEIDARDLVHKEINDLIREAALSGARRITLLNVCGQRYIGTRLFLPQQDGKIEIHVYSTPGNDLGAFLAGHRIVVHGNAQDGVGNTMDDGEIVVHGRAGDIVAMAMRGGRIFIRDSVGYRAAIHMKEYTGKVPVLVIGGTAQDFFGEYMAGGIVILLGLNLKPGERHHAHYIGTGMHGGVIYLRGEVAPYQLGREVGVLELDDKDRRLLHRYVGEFARHFNLNAESILDDRFVKLMPVSKRPYGRVYAY</sequence>
<dbReference type="CDD" id="cd00981">
    <property type="entry name" value="arch_gltB"/>
    <property type="match status" value="1"/>
</dbReference>
<dbReference type="Pfam" id="PF01493">
    <property type="entry name" value="GXGXG"/>
    <property type="match status" value="1"/>
</dbReference>
<dbReference type="InterPro" id="IPR036485">
    <property type="entry name" value="Glu_synth_asu_C_sf"/>
</dbReference>
<proteinExistence type="predicted"/>
<feature type="domain" description="Glutamate synthase alpha subunit C-terminal" evidence="1">
    <location>
        <begin position="64"/>
        <end position="220"/>
    </location>
</feature>
<protein>
    <submittedName>
        <fullName evidence="2">Glutamate synthase (NADPH) GltB3 subunit</fullName>
    </submittedName>
</protein>
<evidence type="ECO:0000313" key="3">
    <source>
        <dbReference type="Proteomes" id="UP000184196"/>
    </source>
</evidence>
<dbReference type="GO" id="GO:0016491">
    <property type="term" value="F:oxidoreductase activity"/>
    <property type="evidence" value="ECO:0007669"/>
    <property type="project" value="InterPro"/>
</dbReference>
<dbReference type="PANTHER" id="PTHR39673:SF5">
    <property type="entry name" value="TUNGSTEN-CONTAINING FORMYLMETHANOFURAN DEHYDROGENASE 2 SUBUNIT C"/>
    <property type="match status" value="1"/>
</dbReference>
<dbReference type="InterPro" id="IPR012061">
    <property type="entry name" value="Glu_synth_lsu_3"/>
</dbReference>